<gene>
    <name evidence="4" type="primary">rcdA</name>
    <name evidence="4" type="ORF">MP11Mi_12430</name>
</gene>
<sequence length="189" mass="20298">MAKHDPVARRDAIVDAAADLIVEVGPSKLTHRLVAKRAEVPLGSTTAYFASLDELRQEALGVLVREIDDALTQIRQVFESDPSTAPDYLVGMLHEYLSERRNVVADVALSATATFDDQVRELALAWADGLVAILREYLGADNAHAVAMITEGAGVHAAIRGEALSRDQLSRALSPFIPASLTPLDGDSK</sequence>
<protein>
    <submittedName>
        <fullName evidence="4">HTH-type transcriptional regulator RcdA</fullName>
    </submittedName>
</protein>
<feature type="DNA-binding region" description="H-T-H motif" evidence="2">
    <location>
        <begin position="30"/>
        <end position="49"/>
    </location>
</feature>
<dbReference type="InterPro" id="IPR009057">
    <property type="entry name" value="Homeodomain-like_sf"/>
</dbReference>
<dbReference type="EMBL" id="CP128986">
    <property type="protein sequence ID" value="WOC12161.1"/>
    <property type="molecule type" value="Genomic_DNA"/>
</dbReference>
<evidence type="ECO:0000256" key="1">
    <source>
        <dbReference type="ARBA" id="ARBA00023125"/>
    </source>
</evidence>
<dbReference type="InterPro" id="IPR001647">
    <property type="entry name" value="HTH_TetR"/>
</dbReference>
<reference evidence="4" key="1">
    <citation type="submission" date="2023-06" db="EMBL/GenBank/DDBJ databases">
        <title>Gordonia sp. nov. and Pseudochrobactrum sp. nov., two species isolated from the burying beetle Nicrophorus vespilloides.</title>
        <authorList>
            <person name="Poehlein A."/>
            <person name="Guzman J."/>
            <person name="Daniel R."/>
            <person name="Vilcinskas A."/>
        </authorList>
    </citation>
    <scope>NUCLEOTIDE SEQUENCE</scope>
    <source>
        <strain evidence="4">MP11Mi</strain>
    </source>
</reference>
<dbReference type="AlphaFoldDB" id="A0AA97GTZ3"/>
<proteinExistence type="predicted"/>
<dbReference type="PROSITE" id="PS50977">
    <property type="entry name" value="HTH_TETR_2"/>
    <property type="match status" value="1"/>
</dbReference>
<name>A0AA97GTZ3_9ACTN</name>
<dbReference type="Pfam" id="PF00440">
    <property type="entry name" value="TetR_N"/>
    <property type="match status" value="1"/>
</dbReference>
<evidence type="ECO:0000259" key="3">
    <source>
        <dbReference type="PROSITE" id="PS50977"/>
    </source>
</evidence>
<dbReference type="RefSeq" id="WP_420041413.1">
    <property type="nucleotide sequence ID" value="NZ_CP128986.1"/>
</dbReference>
<dbReference type="SUPFAM" id="SSF46689">
    <property type="entry name" value="Homeodomain-like"/>
    <property type="match status" value="1"/>
</dbReference>
<evidence type="ECO:0000313" key="4">
    <source>
        <dbReference type="EMBL" id="WOC12161.1"/>
    </source>
</evidence>
<dbReference type="GO" id="GO:0003677">
    <property type="term" value="F:DNA binding"/>
    <property type="evidence" value="ECO:0007669"/>
    <property type="project" value="UniProtKB-UniRule"/>
</dbReference>
<organism evidence="4">
    <name type="scientific">Gordonia sp. MP11Mi</name>
    <dbReference type="NCBI Taxonomy" id="3022769"/>
    <lineage>
        <taxon>Bacteria</taxon>
        <taxon>Bacillati</taxon>
        <taxon>Actinomycetota</taxon>
        <taxon>Actinomycetes</taxon>
        <taxon>Mycobacteriales</taxon>
        <taxon>Gordoniaceae</taxon>
        <taxon>Gordonia</taxon>
    </lineage>
</organism>
<evidence type="ECO:0000256" key="2">
    <source>
        <dbReference type="PROSITE-ProRule" id="PRU00335"/>
    </source>
</evidence>
<feature type="domain" description="HTH tetR-type" evidence="3">
    <location>
        <begin position="7"/>
        <end position="67"/>
    </location>
</feature>
<keyword evidence="1 2" id="KW-0238">DNA-binding</keyword>
<accession>A0AA97GTZ3</accession>
<dbReference type="Gene3D" id="1.10.357.10">
    <property type="entry name" value="Tetracycline Repressor, domain 2"/>
    <property type="match status" value="1"/>
</dbReference>